<dbReference type="InterPro" id="IPR050709">
    <property type="entry name" value="Biotin_Carboxyl_Carrier/Decarb"/>
</dbReference>
<dbReference type="PANTHER" id="PTHR45266">
    <property type="entry name" value="OXALOACETATE DECARBOXYLASE ALPHA CHAIN"/>
    <property type="match status" value="1"/>
</dbReference>
<evidence type="ECO:0000256" key="1">
    <source>
        <dbReference type="ARBA" id="ARBA00023267"/>
    </source>
</evidence>
<dbReference type="PROSITE" id="PS00188">
    <property type="entry name" value="BIOTIN"/>
    <property type="match status" value="1"/>
</dbReference>
<feature type="domain" description="Lipoyl-binding" evidence="2">
    <location>
        <begin position="1"/>
        <end position="68"/>
    </location>
</feature>
<reference evidence="3" key="1">
    <citation type="submission" date="2010-02" db="EMBL/GenBank/DDBJ databases">
        <title>Sequencing and annotation of the Blastocystis hominis genome.</title>
        <authorList>
            <person name="Wincker P."/>
        </authorList>
    </citation>
    <scope>NUCLEOTIDE SEQUENCE</scope>
    <source>
        <strain evidence="3">Singapore isolate B</strain>
    </source>
</reference>
<keyword evidence="1" id="KW-0092">Biotin</keyword>
<dbReference type="OrthoDB" id="196847at2759"/>
<sequence length="77" mass="8766">MITCPMPGSVCRVLVKNGEKVKKGDIVVVIEAMKMEHSITAPRDGVLEIGELAEKQFLKKGQSIFRVIFYVCWKRER</sequence>
<protein>
    <submittedName>
        <fullName evidence="3">Pyruvate Carboxylase (Subunit ?)</fullName>
    </submittedName>
</protein>
<dbReference type="FunFam" id="2.40.50.100:FF:000003">
    <property type="entry name" value="Acetyl-CoA carboxylase biotin carboxyl carrier protein"/>
    <property type="match status" value="1"/>
</dbReference>
<organism evidence="3">
    <name type="scientific">Blastocystis hominis</name>
    <dbReference type="NCBI Taxonomy" id="12968"/>
    <lineage>
        <taxon>Eukaryota</taxon>
        <taxon>Sar</taxon>
        <taxon>Stramenopiles</taxon>
        <taxon>Bigyra</taxon>
        <taxon>Opalozoa</taxon>
        <taxon>Opalinata</taxon>
        <taxon>Blastocystidae</taxon>
        <taxon>Blastocystis</taxon>
    </lineage>
</organism>
<dbReference type="InterPro" id="IPR000089">
    <property type="entry name" value="Biotin_lipoyl"/>
</dbReference>
<dbReference type="AlphaFoldDB" id="D8M7R2"/>
<keyword evidence="4" id="KW-1185">Reference proteome</keyword>
<name>D8M7R2_BLAHO</name>
<dbReference type="PROSITE" id="PS50968">
    <property type="entry name" value="BIOTINYL_LIPOYL"/>
    <property type="match status" value="1"/>
</dbReference>
<evidence type="ECO:0000259" key="2">
    <source>
        <dbReference type="PROSITE" id="PS50968"/>
    </source>
</evidence>
<keyword evidence="3" id="KW-0670">Pyruvate</keyword>
<dbReference type="Gene3D" id="2.40.50.100">
    <property type="match status" value="1"/>
</dbReference>
<gene>
    <name evidence="3" type="ORF">GSBLH_T00003874001</name>
</gene>
<dbReference type="InParanoid" id="D8M7R2"/>
<dbReference type="EMBL" id="FN668672">
    <property type="protein sequence ID" value="CBK24101.2"/>
    <property type="molecule type" value="Genomic_DNA"/>
</dbReference>
<dbReference type="CDD" id="cd06850">
    <property type="entry name" value="biotinyl_domain"/>
    <property type="match status" value="1"/>
</dbReference>
<dbReference type="SUPFAM" id="SSF51230">
    <property type="entry name" value="Single hybrid motif"/>
    <property type="match status" value="1"/>
</dbReference>
<evidence type="ECO:0000313" key="4">
    <source>
        <dbReference type="Proteomes" id="UP000008312"/>
    </source>
</evidence>
<dbReference type="GeneID" id="24920935"/>
<dbReference type="Pfam" id="PF00364">
    <property type="entry name" value="Biotin_lipoyl"/>
    <property type="match status" value="1"/>
</dbReference>
<dbReference type="InterPro" id="IPR001882">
    <property type="entry name" value="Biotin_BS"/>
</dbReference>
<dbReference type="InterPro" id="IPR011053">
    <property type="entry name" value="Single_hybrid_motif"/>
</dbReference>
<dbReference type="PANTHER" id="PTHR45266:SF3">
    <property type="entry name" value="OXALOACETATE DECARBOXYLASE ALPHA CHAIN"/>
    <property type="match status" value="1"/>
</dbReference>
<evidence type="ECO:0000313" key="3">
    <source>
        <dbReference type="EMBL" id="CBK24101.2"/>
    </source>
</evidence>
<accession>D8M7R2</accession>
<dbReference type="RefSeq" id="XP_012898149.1">
    <property type="nucleotide sequence ID" value="XM_013042695.1"/>
</dbReference>
<proteinExistence type="predicted"/>
<dbReference type="Proteomes" id="UP000008312">
    <property type="component" value="Unassembled WGS sequence"/>
</dbReference>